<keyword evidence="2" id="KW-1185">Reference proteome</keyword>
<accession>A0A8S1WML2</accession>
<proteinExistence type="predicted"/>
<reference evidence="1" key="1">
    <citation type="submission" date="2021-01" db="EMBL/GenBank/DDBJ databases">
        <authorList>
            <consortium name="Genoscope - CEA"/>
            <person name="William W."/>
        </authorList>
    </citation>
    <scope>NUCLEOTIDE SEQUENCE</scope>
</reference>
<gene>
    <name evidence="1" type="ORF">POCTA_138.1.T0970126</name>
</gene>
<organism evidence="1 2">
    <name type="scientific">Paramecium octaurelia</name>
    <dbReference type="NCBI Taxonomy" id="43137"/>
    <lineage>
        <taxon>Eukaryota</taxon>
        <taxon>Sar</taxon>
        <taxon>Alveolata</taxon>
        <taxon>Ciliophora</taxon>
        <taxon>Intramacronucleata</taxon>
        <taxon>Oligohymenophorea</taxon>
        <taxon>Peniculida</taxon>
        <taxon>Parameciidae</taxon>
        <taxon>Paramecium</taxon>
    </lineage>
</organism>
<dbReference type="AlphaFoldDB" id="A0A8S1WML2"/>
<comment type="caution">
    <text evidence="1">The sequence shown here is derived from an EMBL/GenBank/DDBJ whole genome shotgun (WGS) entry which is preliminary data.</text>
</comment>
<name>A0A8S1WML2_PAROT</name>
<protein>
    <submittedName>
        <fullName evidence="1">Uncharacterized protein</fullName>
    </submittedName>
</protein>
<dbReference type="EMBL" id="CAJJDP010000096">
    <property type="protein sequence ID" value="CAD8190402.1"/>
    <property type="molecule type" value="Genomic_DNA"/>
</dbReference>
<dbReference type="Proteomes" id="UP000683925">
    <property type="component" value="Unassembled WGS sequence"/>
</dbReference>
<sequence>MNHQSQNLSLSQPNVFSASLDGNFQIYYNILAIRLINKEQNNIIPIDFQILRLSGTSKIFHVIDVIGFMIRWKRHCIQEFTILDNYIYI</sequence>
<evidence type="ECO:0000313" key="2">
    <source>
        <dbReference type="Proteomes" id="UP000683925"/>
    </source>
</evidence>
<evidence type="ECO:0000313" key="1">
    <source>
        <dbReference type="EMBL" id="CAD8190402.1"/>
    </source>
</evidence>